<keyword evidence="3" id="KW-1185">Reference proteome</keyword>
<feature type="region of interest" description="Disordered" evidence="1">
    <location>
        <begin position="61"/>
        <end position="83"/>
    </location>
</feature>
<evidence type="ECO:0000313" key="2">
    <source>
        <dbReference type="EMBL" id="KAJ7703655.1"/>
    </source>
</evidence>
<feature type="region of interest" description="Disordered" evidence="1">
    <location>
        <begin position="105"/>
        <end position="130"/>
    </location>
</feature>
<accession>A0AAD7GRH7</accession>
<dbReference type="AlphaFoldDB" id="A0AAD7GRH7"/>
<evidence type="ECO:0000313" key="3">
    <source>
        <dbReference type="Proteomes" id="UP001221757"/>
    </source>
</evidence>
<evidence type="ECO:0000256" key="1">
    <source>
        <dbReference type="SAM" id="MobiDB-lite"/>
    </source>
</evidence>
<gene>
    <name evidence="2" type="ORF">B0H17DRAFT_1127269</name>
</gene>
<comment type="caution">
    <text evidence="2">The sequence shown here is derived from an EMBL/GenBank/DDBJ whole genome shotgun (WGS) entry which is preliminary data.</text>
</comment>
<protein>
    <submittedName>
        <fullName evidence="2">Uncharacterized protein</fullName>
    </submittedName>
</protein>
<organism evidence="2 3">
    <name type="scientific">Mycena rosella</name>
    <name type="common">Pink bonnet</name>
    <name type="synonym">Agaricus rosellus</name>
    <dbReference type="NCBI Taxonomy" id="1033263"/>
    <lineage>
        <taxon>Eukaryota</taxon>
        <taxon>Fungi</taxon>
        <taxon>Dikarya</taxon>
        <taxon>Basidiomycota</taxon>
        <taxon>Agaricomycotina</taxon>
        <taxon>Agaricomycetes</taxon>
        <taxon>Agaricomycetidae</taxon>
        <taxon>Agaricales</taxon>
        <taxon>Marasmiineae</taxon>
        <taxon>Mycenaceae</taxon>
        <taxon>Mycena</taxon>
    </lineage>
</organism>
<feature type="compositionally biased region" description="Basic residues" evidence="1">
    <location>
        <begin position="235"/>
        <end position="248"/>
    </location>
</feature>
<reference evidence="2" key="1">
    <citation type="submission" date="2023-03" db="EMBL/GenBank/DDBJ databases">
        <title>Massive genome expansion in bonnet fungi (Mycena s.s.) driven by repeated elements and novel gene families across ecological guilds.</title>
        <authorList>
            <consortium name="Lawrence Berkeley National Laboratory"/>
            <person name="Harder C.B."/>
            <person name="Miyauchi S."/>
            <person name="Viragh M."/>
            <person name="Kuo A."/>
            <person name="Thoen E."/>
            <person name="Andreopoulos B."/>
            <person name="Lu D."/>
            <person name="Skrede I."/>
            <person name="Drula E."/>
            <person name="Henrissat B."/>
            <person name="Morin E."/>
            <person name="Kohler A."/>
            <person name="Barry K."/>
            <person name="LaButti K."/>
            <person name="Morin E."/>
            <person name="Salamov A."/>
            <person name="Lipzen A."/>
            <person name="Mereny Z."/>
            <person name="Hegedus B."/>
            <person name="Baldrian P."/>
            <person name="Stursova M."/>
            <person name="Weitz H."/>
            <person name="Taylor A."/>
            <person name="Grigoriev I.V."/>
            <person name="Nagy L.G."/>
            <person name="Martin F."/>
            <person name="Kauserud H."/>
        </authorList>
    </citation>
    <scope>NUCLEOTIDE SEQUENCE</scope>
    <source>
        <strain evidence="2">CBHHK067</strain>
    </source>
</reference>
<proteinExistence type="predicted"/>
<name>A0AAD7GRH7_MYCRO</name>
<feature type="region of interest" description="Disordered" evidence="1">
    <location>
        <begin position="218"/>
        <end position="248"/>
    </location>
</feature>
<dbReference type="EMBL" id="JARKIE010000012">
    <property type="protein sequence ID" value="KAJ7703655.1"/>
    <property type="molecule type" value="Genomic_DNA"/>
</dbReference>
<sequence>MRDRTQNARIEEAQSRELNVFAVEIEQPEGSWDCVEPQKVPDKAGVRPIVRAKLLKSSVQTKANGGGTLSAAAEPEPRVRQVQGAHEHGFKMSFGAQIRGLGSQRAGKAMHLDPVRLRGYHQDGGGTKYRRDRRRYRVRRRVRRIWTSAEVKASNSSLLVPPESSLTRIASQYANQRSAREERGWGTFGFQRKRQGTVRSTERVGVSSAEFARALPRTRRREAAPPSANDGARPKSSKLAKKQRALRAKRGGWRRIGVACEFAL</sequence>
<dbReference type="Proteomes" id="UP001221757">
    <property type="component" value="Unassembled WGS sequence"/>
</dbReference>